<evidence type="ECO:0000313" key="8">
    <source>
        <dbReference type="EMBL" id="PWA73616.1"/>
    </source>
</evidence>
<keyword evidence="5" id="KW-0539">Nucleus</keyword>
<dbReference type="STRING" id="35608.A0A2U1NJH1"/>
<dbReference type="PANTHER" id="PTHR46324:SF3">
    <property type="entry name" value="BASIC LEUCINE ZIPPER 43-RELATED"/>
    <property type="match status" value="1"/>
</dbReference>
<reference evidence="8 9" key="1">
    <citation type="journal article" date="2018" name="Mol. Plant">
        <title>The genome of Artemisia annua provides insight into the evolution of Asteraceae family and artemisinin biosynthesis.</title>
        <authorList>
            <person name="Shen Q."/>
            <person name="Zhang L."/>
            <person name="Liao Z."/>
            <person name="Wang S."/>
            <person name="Yan T."/>
            <person name="Shi P."/>
            <person name="Liu M."/>
            <person name="Fu X."/>
            <person name="Pan Q."/>
            <person name="Wang Y."/>
            <person name="Lv Z."/>
            <person name="Lu X."/>
            <person name="Zhang F."/>
            <person name="Jiang W."/>
            <person name="Ma Y."/>
            <person name="Chen M."/>
            <person name="Hao X."/>
            <person name="Li L."/>
            <person name="Tang Y."/>
            <person name="Lv G."/>
            <person name="Zhou Y."/>
            <person name="Sun X."/>
            <person name="Brodelius P.E."/>
            <person name="Rose J.K.C."/>
            <person name="Tang K."/>
        </authorList>
    </citation>
    <scope>NUCLEOTIDE SEQUENCE [LARGE SCALE GENOMIC DNA]</scope>
    <source>
        <strain evidence="9">cv. Huhao1</strain>
        <tissue evidence="8">Leaf</tissue>
    </source>
</reference>
<dbReference type="EMBL" id="PKPP01002712">
    <property type="protein sequence ID" value="PWA73616.1"/>
    <property type="molecule type" value="Genomic_DNA"/>
</dbReference>
<organism evidence="8 9">
    <name type="scientific">Artemisia annua</name>
    <name type="common">Sweet wormwood</name>
    <dbReference type="NCBI Taxonomy" id="35608"/>
    <lineage>
        <taxon>Eukaryota</taxon>
        <taxon>Viridiplantae</taxon>
        <taxon>Streptophyta</taxon>
        <taxon>Embryophyta</taxon>
        <taxon>Tracheophyta</taxon>
        <taxon>Spermatophyta</taxon>
        <taxon>Magnoliopsida</taxon>
        <taxon>eudicotyledons</taxon>
        <taxon>Gunneridae</taxon>
        <taxon>Pentapetalae</taxon>
        <taxon>asterids</taxon>
        <taxon>campanulids</taxon>
        <taxon>Asterales</taxon>
        <taxon>Asteraceae</taxon>
        <taxon>Asteroideae</taxon>
        <taxon>Anthemideae</taxon>
        <taxon>Artemisiinae</taxon>
        <taxon>Artemisia</taxon>
    </lineage>
</organism>
<gene>
    <name evidence="8" type="ORF">CTI12_AA257300</name>
</gene>
<feature type="coiled-coil region" evidence="6">
    <location>
        <begin position="98"/>
        <end position="160"/>
    </location>
</feature>
<keyword evidence="3" id="KW-0238">DNA-binding</keyword>
<keyword evidence="9" id="KW-1185">Reference proteome</keyword>
<dbReference type="PROSITE" id="PS50217">
    <property type="entry name" value="BZIP"/>
    <property type="match status" value="1"/>
</dbReference>
<dbReference type="CDD" id="cd14702">
    <property type="entry name" value="bZIP_plant_GBF1"/>
    <property type="match status" value="1"/>
</dbReference>
<dbReference type="GO" id="GO:0003677">
    <property type="term" value="F:DNA binding"/>
    <property type="evidence" value="ECO:0007669"/>
    <property type="project" value="UniProtKB-KW"/>
</dbReference>
<dbReference type="InterPro" id="IPR044521">
    <property type="entry name" value="AtbZIP8/43"/>
</dbReference>
<dbReference type="GO" id="GO:0003700">
    <property type="term" value="F:DNA-binding transcription factor activity"/>
    <property type="evidence" value="ECO:0007669"/>
    <property type="project" value="InterPro"/>
</dbReference>
<dbReference type="SUPFAM" id="SSF57959">
    <property type="entry name" value="Leucine zipper domain"/>
    <property type="match status" value="1"/>
</dbReference>
<protein>
    <submittedName>
        <fullName evidence="8">Basic-leucine zipper domain-containing protein</fullName>
    </submittedName>
</protein>
<dbReference type="InterPro" id="IPR004827">
    <property type="entry name" value="bZIP"/>
</dbReference>
<proteinExistence type="predicted"/>
<evidence type="ECO:0000256" key="6">
    <source>
        <dbReference type="SAM" id="Coils"/>
    </source>
</evidence>
<evidence type="ECO:0000256" key="2">
    <source>
        <dbReference type="ARBA" id="ARBA00023015"/>
    </source>
</evidence>
<dbReference type="Gene3D" id="1.20.5.170">
    <property type="match status" value="1"/>
</dbReference>
<evidence type="ECO:0000259" key="7">
    <source>
        <dbReference type="PROSITE" id="PS50217"/>
    </source>
</evidence>
<dbReference type="Pfam" id="PF00170">
    <property type="entry name" value="bZIP_1"/>
    <property type="match status" value="1"/>
</dbReference>
<accession>A0A2U1NJH1</accession>
<keyword evidence="2" id="KW-0805">Transcription regulation</keyword>
<keyword evidence="4" id="KW-0804">Transcription</keyword>
<dbReference type="AlphaFoldDB" id="A0A2U1NJH1"/>
<keyword evidence="6" id="KW-0175">Coiled coil</keyword>
<dbReference type="PANTHER" id="PTHR46324">
    <property type="entry name" value="BASIC LEUCINE ZIPPER 43-RELATED"/>
    <property type="match status" value="1"/>
</dbReference>
<evidence type="ECO:0000256" key="3">
    <source>
        <dbReference type="ARBA" id="ARBA00023125"/>
    </source>
</evidence>
<comment type="caution">
    <text evidence="8">The sequence shown here is derived from an EMBL/GenBank/DDBJ whole genome shotgun (WGS) entry which is preliminary data.</text>
</comment>
<sequence>MIQQYEMIANYTDYEHPSTFISFPNNIPSSLDSLTNLPYYHQHHTYQIPVVDFSQQSSSLSCNTSSTSDDAEENHMSVINQRKQRRMVSNRESARRSRMRKQRQLDELCTQVLRLRNENHGLMNKLNEFSESHHQVVQENDRLKKETMELKHLLNEAQLATTYINLKDLQEDAHAKK</sequence>
<dbReference type="Proteomes" id="UP000245207">
    <property type="component" value="Unassembled WGS sequence"/>
</dbReference>
<dbReference type="PROSITE" id="PS00036">
    <property type="entry name" value="BZIP_BASIC"/>
    <property type="match status" value="1"/>
</dbReference>
<dbReference type="GO" id="GO:0005634">
    <property type="term" value="C:nucleus"/>
    <property type="evidence" value="ECO:0007669"/>
    <property type="project" value="UniProtKB-SubCell"/>
</dbReference>
<comment type="subcellular location">
    <subcellularLocation>
        <location evidence="1">Nucleus</location>
    </subcellularLocation>
</comment>
<dbReference type="InterPro" id="IPR046347">
    <property type="entry name" value="bZIP_sf"/>
</dbReference>
<evidence type="ECO:0000256" key="5">
    <source>
        <dbReference type="ARBA" id="ARBA00023242"/>
    </source>
</evidence>
<feature type="domain" description="BZIP" evidence="7">
    <location>
        <begin position="80"/>
        <end position="143"/>
    </location>
</feature>
<dbReference type="OrthoDB" id="1608457at2759"/>
<evidence type="ECO:0000256" key="4">
    <source>
        <dbReference type="ARBA" id="ARBA00023163"/>
    </source>
</evidence>
<dbReference type="SMART" id="SM00338">
    <property type="entry name" value="BRLZ"/>
    <property type="match status" value="1"/>
</dbReference>
<evidence type="ECO:0000256" key="1">
    <source>
        <dbReference type="ARBA" id="ARBA00004123"/>
    </source>
</evidence>
<dbReference type="GO" id="GO:0046983">
    <property type="term" value="F:protein dimerization activity"/>
    <property type="evidence" value="ECO:0007669"/>
    <property type="project" value="UniProtKB-ARBA"/>
</dbReference>
<name>A0A2U1NJH1_ARTAN</name>
<dbReference type="FunFam" id="1.20.5.170:FF:000020">
    <property type="entry name" value="BZIP transcription factor"/>
    <property type="match status" value="1"/>
</dbReference>
<evidence type="ECO:0000313" key="9">
    <source>
        <dbReference type="Proteomes" id="UP000245207"/>
    </source>
</evidence>
<dbReference type="InterPro" id="IPR045314">
    <property type="entry name" value="bZIP_plant_GBF1"/>
</dbReference>